<evidence type="ECO:0000256" key="1">
    <source>
        <dbReference type="SAM" id="SignalP"/>
    </source>
</evidence>
<dbReference type="InterPro" id="IPR025326">
    <property type="entry name" value="DUF4232"/>
</dbReference>
<evidence type="ECO:0000313" key="3">
    <source>
        <dbReference type="EMBL" id="GAA0442459.1"/>
    </source>
</evidence>
<protein>
    <recommendedName>
        <fullName evidence="2">DUF4232 domain-containing protein</fullName>
    </recommendedName>
</protein>
<dbReference type="Proteomes" id="UP001500909">
    <property type="component" value="Unassembled WGS sequence"/>
</dbReference>
<evidence type="ECO:0000313" key="4">
    <source>
        <dbReference type="Proteomes" id="UP001500909"/>
    </source>
</evidence>
<feature type="chain" id="PRO_5047080449" description="DUF4232 domain-containing protein" evidence="1">
    <location>
        <begin position="30"/>
        <end position="177"/>
    </location>
</feature>
<keyword evidence="4" id="KW-1185">Reference proteome</keyword>
<dbReference type="EMBL" id="BAAABY010000003">
    <property type="protein sequence ID" value="GAA0442459.1"/>
    <property type="molecule type" value="Genomic_DNA"/>
</dbReference>
<feature type="signal peptide" evidence="1">
    <location>
        <begin position="1"/>
        <end position="29"/>
    </location>
</feature>
<name>A0ABN0ZBX7_9ACTN</name>
<proteinExistence type="predicted"/>
<dbReference type="Pfam" id="PF14016">
    <property type="entry name" value="DUF4232"/>
    <property type="match status" value="1"/>
</dbReference>
<gene>
    <name evidence="3" type="ORF">GCM10010361_02990</name>
</gene>
<feature type="domain" description="DUF4232" evidence="2">
    <location>
        <begin position="39"/>
        <end position="169"/>
    </location>
</feature>
<accession>A0ABN0ZBX7</accession>
<sequence>MTMRGLRTVVTAAAVAVLATGGIAGAAVAAESGAGAGACQSGTLKVTTTDAGQSQVGMNHAGTYLKVTNTGDETCAIKGYAGLALEGAGHTALKTKVRHGDTYFAQDPGAHTVTLKPGGVAYADLVWTHTGADAAPAKYLQVSPTGSNSHSVVPLQDDVDNGTLNLTAWSAKLPTAG</sequence>
<reference evidence="3 4" key="1">
    <citation type="journal article" date="2019" name="Int. J. Syst. Evol. Microbiol.">
        <title>The Global Catalogue of Microorganisms (GCM) 10K type strain sequencing project: providing services to taxonomists for standard genome sequencing and annotation.</title>
        <authorList>
            <consortium name="The Broad Institute Genomics Platform"/>
            <consortium name="The Broad Institute Genome Sequencing Center for Infectious Disease"/>
            <person name="Wu L."/>
            <person name="Ma J."/>
        </authorList>
    </citation>
    <scope>NUCLEOTIDE SEQUENCE [LARGE SCALE GENOMIC DNA]</scope>
    <source>
        <strain evidence="3 4">JCM 4805</strain>
    </source>
</reference>
<comment type="caution">
    <text evidence="3">The sequence shown here is derived from an EMBL/GenBank/DDBJ whole genome shotgun (WGS) entry which is preliminary data.</text>
</comment>
<organism evidence="3 4">
    <name type="scientific">Streptomyces olivaceiscleroticus</name>
    <dbReference type="NCBI Taxonomy" id="68245"/>
    <lineage>
        <taxon>Bacteria</taxon>
        <taxon>Bacillati</taxon>
        <taxon>Actinomycetota</taxon>
        <taxon>Actinomycetes</taxon>
        <taxon>Kitasatosporales</taxon>
        <taxon>Streptomycetaceae</taxon>
        <taxon>Streptomyces</taxon>
    </lineage>
</organism>
<evidence type="ECO:0000259" key="2">
    <source>
        <dbReference type="Pfam" id="PF14016"/>
    </source>
</evidence>
<keyword evidence="1" id="KW-0732">Signal</keyword>